<organism evidence="2 3">
    <name type="scientific">Rhodocista pekingensis</name>
    <dbReference type="NCBI Taxonomy" id="201185"/>
    <lineage>
        <taxon>Bacteria</taxon>
        <taxon>Pseudomonadati</taxon>
        <taxon>Pseudomonadota</taxon>
        <taxon>Alphaproteobacteria</taxon>
        <taxon>Rhodospirillales</taxon>
        <taxon>Azospirillaceae</taxon>
        <taxon>Rhodocista</taxon>
    </lineage>
</organism>
<dbReference type="EMBL" id="JBHTCM010000008">
    <property type="protein sequence ID" value="MFC7332960.1"/>
    <property type="molecule type" value="Genomic_DNA"/>
</dbReference>
<comment type="caution">
    <text evidence="2">The sequence shown here is derived from an EMBL/GenBank/DDBJ whole genome shotgun (WGS) entry which is preliminary data.</text>
</comment>
<reference evidence="3" key="1">
    <citation type="journal article" date="2019" name="Int. J. Syst. Evol. Microbiol.">
        <title>The Global Catalogue of Microorganisms (GCM) 10K type strain sequencing project: providing services to taxonomists for standard genome sequencing and annotation.</title>
        <authorList>
            <consortium name="The Broad Institute Genomics Platform"/>
            <consortium name="The Broad Institute Genome Sequencing Center for Infectious Disease"/>
            <person name="Wu L."/>
            <person name="Ma J."/>
        </authorList>
    </citation>
    <scope>NUCLEOTIDE SEQUENCE [LARGE SCALE GENOMIC DNA]</scope>
    <source>
        <strain evidence="3">CGMCC 1.16275</strain>
    </source>
</reference>
<evidence type="ECO:0000313" key="3">
    <source>
        <dbReference type="Proteomes" id="UP001596456"/>
    </source>
</evidence>
<feature type="region of interest" description="Disordered" evidence="1">
    <location>
        <begin position="223"/>
        <end position="248"/>
    </location>
</feature>
<gene>
    <name evidence="2" type="ORF">ACFQPS_07270</name>
</gene>
<evidence type="ECO:0000256" key="1">
    <source>
        <dbReference type="SAM" id="MobiDB-lite"/>
    </source>
</evidence>
<name>A0ABW2KUF9_9PROT</name>
<dbReference type="InterPro" id="IPR045709">
    <property type="entry name" value="DUF6065"/>
</dbReference>
<dbReference type="RefSeq" id="WP_377357739.1">
    <property type="nucleotide sequence ID" value="NZ_JBHTCM010000008.1"/>
</dbReference>
<accession>A0ABW2KUF9</accession>
<sequence>MKLICYPTSGFVPDIRPAPLARDWMDATADRFAYRCLPLNIANTHGWEVLSPAAFSATWSGGDGKEAIRIESDAPAHALPLSHFGVGVLTFHIHCLLRTEPGVNLWVGGPVNRPKDAIQALSGVIETDWSPYSFTMNWKFTRPDWTVRFEKGEPICFFFPLNRDLVEATEPEVRPLESDPEVAAQHRAWVEGRTSFLQELPVEGSRAQAEAWQKAYFRGRRPDGAPGVADHRTKLVLRPFPGAPANRP</sequence>
<keyword evidence="3" id="KW-1185">Reference proteome</keyword>
<evidence type="ECO:0000313" key="2">
    <source>
        <dbReference type="EMBL" id="MFC7332960.1"/>
    </source>
</evidence>
<dbReference type="Proteomes" id="UP001596456">
    <property type="component" value="Unassembled WGS sequence"/>
</dbReference>
<protein>
    <submittedName>
        <fullName evidence="2">DUF6065 family protein</fullName>
    </submittedName>
</protein>
<proteinExistence type="predicted"/>
<dbReference type="Pfam" id="PF19541">
    <property type="entry name" value="DUF6065"/>
    <property type="match status" value="1"/>
</dbReference>